<dbReference type="KEGG" id="sgd:ELQ87_25695"/>
<dbReference type="OrthoDB" id="4232655at2"/>
<gene>
    <name evidence="2" type="ORF">DDJ31_13570</name>
    <name evidence="1" type="ORF">ELQ87_25695</name>
</gene>
<organism evidence="1 3">
    <name type="scientific">Streptomyces griseoviridis</name>
    <dbReference type="NCBI Taxonomy" id="45398"/>
    <lineage>
        <taxon>Bacteria</taxon>
        <taxon>Bacillati</taxon>
        <taxon>Actinomycetota</taxon>
        <taxon>Actinomycetes</taxon>
        <taxon>Kitasatosporales</taxon>
        <taxon>Streptomycetaceae</taxon>
        <taxon>Streptomyces</taxon>
    </lineage>
</organism>
<sequence>MSTSRLPTHTGCPAEQAAFVRPYLVTRGRTRHRHLLSPDTVLEAGTGRAGPGLSDPEYDRIARLCQERRRSVAELAGTIELPLTATRVLIGDLVDARVLVLSLTTAYTDSESSAEDGPSRQLLEALRAGLALRWPDAVSKARAS</sequence>
<reference evidence="1 3" key="2">
    <citation type="submission" date="2018-12" db="EMBL/GenBank/DDBJ databases">
        <title>Streptomyces griseoviridis F1-27 complete genome.</title>
        <authorList>
            <person name="Mariita R.M."/>
            <person name="Sello J.K."/>
        </authorList>
    </citation>
    <scope>NUCLEOTIDE SEQUENCE [LARGE SCALE GENOMIC DNA]</scope>
    <source>
        <strain evidence="1 3">F1-27</strain>
    </source>
</reference>
<accession>A0A3S9ZHT0</accession>
<dbReference type="EMBL" id="CP029078">
    <property type="protein sequence ID" value="QCN85898.1"/>
    <property type="molecule type" value="Genomic_DNA"/>
</dbReference>
<reference evidence="2 4" key="1">
    <citation type="submission" date="2018-04" db="EMBL/GenBank/DDBJ databases">
        <title>Complete genome sequences of Streptomyces griseoviridis K61 and characterization of antagonistic properties of biological control agents.</title>
        <authorList>
            <person name="Mariita R.M."/>
            <person name="Sello J.K."/>
        </authorList>
    </citation>
    <scope>NUCLEOTIDE SEQUENCE [LARGE SCALE GENOMIC DNA]</scope>
    <source>
        <strain evidence="2 4">K61</strain>
    </source>
</reference>
<dbReference type="Proteomes" id="UP000501753">
    <property type="component" value="Chromosome"/>
</dbReference>
<dbReference type="EMBL" id="CP034687">
    <property type="protein sequence ID" value="AZS87249.1"/>
    <property type="molecule type" value="Genomic_DNA"/>
</dbReference>
<dbReference type="Pfam" id="PF05331">
    <property type="entry name" value="DUF742"/>
    <property type="match status" value="1"/>
</dbReference>
<evidence type="ECO:0000313" key="1">
    <source>
        <dbReference type="EMBL" id="AZS87249.1"/>
    </source>
</evidence>
<dbReference type="InterPro" id="IPR007995">
    <property type="entry name" value="DUF742"/>
</dbReference>
<dbReference type="PANTHER" id="PTHR36221:SF1">
    <property type="entry name" value="DUF742 DOMAIN-CONTAINING PROTEIN"/>
    <property type="match status" value="1"/>
</dbReference>
<dbReference type="Proteomes" id="UP000271291">
    <property type="component" value="Chromosome"/>
</dbReference>
<evidence type="ECO:0000313" key="2">
    <source>
        <dbReference type="EMBL" id="QCN85898.1"/>
    </source>
</evidence>
<dbReference type="AlphaFoldDB" id="A0A3S9ZHT0"/>
<name>A0A3S9ZHT0_STRGD</name>
<evidence type="ECO:0000313" key="4">
    <source>
        <dbReference type="Proteomes" id="UP000501753"/>
    </source>
</evidence>
<dbReference type="PANTHER" id="PTHR36221">
    <property type="entry name" value="DUF742 DOMAIN-CONTAINING PROTEIN"/>
    <property type="match status" value="1"/>
</dbReference>
<protein>
    <submittedName>
        <fullName evidence="1">DUF742 domain-containing protein</fullName>
    </submittedName>
</protein>
<proteinExistence type="predicted"/>
<evidence type="ECO:0000313" key="3">
    <source>
        <dbReference type="Proteomes" id="UP000271291"/>
    </source>
</evidence>
<keyword evidence="4" id="KW-1185">Reference proteome</keyword>
<dbReference type="RefSeq" id="WP_127180049.1">
    <property type="nucleotide sequence ID" value="NZ_CP029078.1"/>
</dbReference>